<sequence>MNGFVRFVGIDWSGAKGARLKGLAVAEAAAGFASPVLAKPAGGGNWSREAIAAFISEDLTAREGRSIVGIDSAFSLPFEDKGLYLPGADLPEAALGLWAAIEAASPDPHFYGGGFVEAHRDHYHRAGGKGVAYERRLRVPEVLSIKAGHGPCESVFHLIGPSQVGMSGLSTIRMLHRLRGVPGIAIWPFDGPATIAEAKVVIVEIYCGAFARMGGHKGKFRTREHIDSALLTLNSYPLMGDHPPMDDNAADALVTAAGLRHIAHQPKYWNPPGLSDRVRATEGWIFGVI</sequence>
<dbReference type="AlphaFoldDB" id="A0AAE9XXR0"/>
<keyword evidence="2" id="KW-1185">Reference proteome</keyword>
<dbReference type="RefSeq" id="WP_289505516.1">
    <property type="nucleotide sequence ID" value="NZ_CP116805.1"/>
</dbReference>
<reference evidence="1" key="1">
    <citation type="submission" date="2023-01" db="EMBL/GenBank/DDBJ databases">
        <title>The genome sequence of Kordiimonadaceae bacterium 6D33.</title>
        <authorList>
            <person name="Liu Y."/>
        </authorList>
    </citation>
    <scope>NUCLEOTIDE SEQUENCE</scope>
    <source>
        <strain evidence="1">6D33</strain>
    </source>
</reference>
<accession>A0AAE9XXR0</accession>
<protein>
    <recommendedName>
        <fullName evidence="3">DUF429 domain-containing protein</fullName>
    </recommendedName>
</protein>
<evidence type="ECO:0000313" key="1">
    <source>
        <dbReference type="EMBL" id="WCL55659.1"/>
    </source>
</evidence>
<dbReference type="EMBL" id="CP116805">
    <property type="protein sequence ID" value="WCL55659.1"/>
    <property type="molecule type" value="Genomic_DNA"/>
</dbReference>
<dbReference type="Proteomes" id="UP001217500">
    <property type="component" value="Chromosome"/>
</dbReference>
<dbReference type="KEGG" id="gso:PH603_07810"/>
<name>A0AAE9XXR0_9PROT</name>
<evidence type="ECO:0008006" key="3">
    <source>
        <dbReference type="Google" id="ProtNLM"/>
    </source>
</evidence>
<evidence type="ECO:0000313" key="2">
    <source>
        <dbReference type="Proteomes" id="UP001217500"/>
    </source>
</evidence>
<organism evidence="1 2">
    <name type="scientific">Gimibacter soli</name>
    <dbReference type="NCBI Taxonomy" id="3024400"/>
    <lineage>
        <taxon>Bacteria</taxon>
        <taxon>Pseudomonadati</taxon>
        <taxon>Pseudomonadota</taxon>
        <taxon>Alphaproteobacteria</taxon>
        <taxon>Kordiimonadales</taxon>
        <taxon>Temperatibacteraceae</taxon>
        <taxon>Gimibacter</taxon>
    </lineage>
</organism>
<gene>
    <name evidence="1" type="ORF">PH603_07810</name>
</gene>
<proteinExistence type="predicted"/>